<feature type="transmembrane region" description="Helical" evidence="6">
    <location>
        <begin position="475"/>
        <end position="495"/>
    </location>
</feature>
<evidence type="ECO:0000256" key="4">
    <source>
        <dbReference type="ARBA" id="ARBA00022989"/>
    </source>
</evidence>
<feature type="transmembrane region" description="Helical" evidence="6">
    <location>
        <begin position="99"/>
        <end position="117"/>
    </location>
</feature>
<evidence type="ECO:0000313" key="7">
    <source>
        <dbReference type="EMBL" id="GMG86766.1"/>
    </source>
</evidence>
<proteinExistence type="predicted"/>
<evidence type="ECO:0000256" key="1">
    <source>
        <dbReference type="ARBA" id="ARBA00004141"/>
    </source>
</evidence>
<keyword evidence="5 6" id="KW-0472">Membrane</keyword>
<feature type="transmembrane region" description="Helical" evidence="6">
    <location>
        <begin position="315"/>
        <end position="334"/>
    </location>
</feature>
<feature type="transmembrane region" description="Helical" evidence="6">
    <location>
        <begin position="387"/>
        <end position="406"/>
    </location>
</feature>
<feature type="transmembrane region" description="Helical" evidence="6">
    <location>
        <begin position="138"/>
        <end position="157"/>
    </location>
</feature>
<dbReference type="PANTHER" id="PTHR10283">
    <property type="entry name" value="SOLUTE CARRIER FAMILY 13 MEMBER"/>
    <property type="match status" value="1"/>
</dbReference>
<dbReference type="Pfam" id="PF00939">
    <property type="entry name" value="Na_sulph_symp"/>
    <property type="match status" value="1"/>
</dbReference>
<evidence type="ECO:0000256" key="3">
    <source>
        <dbReference type="ARBA" id="ARBA00022692"/>
    </source>
</evidence>
<dbReference type="NCBIfam" id="TIGR00785">
    <property type="entry name" value="dass"/>
    <property type="match status" value="1"/>
</dbReference>
<comment type="subcellular location">
    <subcellularLocation>
        <location evidence="1">Membrane</location>
        <topology evidence="1">Multi-pass membrane protein</topology>
    </subcellularLocation>
</comment>
<reference evidence="7 8" key="1">
    <citation type="submission" date="2023-04" db="EMBL/GenBank/DDBJ databases">
        <title>Marinobulbifer ophiurae gen. nov., sp. Nov., isolate from tissue of brittle star Ophioplocus japonicus.</title>
        <authorList>
            <person name="Kawano K."/>
            <person name="Sawayama S."/>
            <person name="Nakagawa S."/>
        </authorList>
    </citation>
    <scope>NUCLEOTIDE SEQUENCE [LARGE SCALE GENOMIC DNA]</scope>
    <source>
        <strain evidence="7 8">NKW57</strain>
    </source>
</reference>
<dbReference type="EMBL" id="BSYJ01000002">
    <property type="protein sequence ID" value="GMG86766.1"/>
    <property type="molecule type" value="Genomic_DNA"/>
</dbReference>
<dbReference type="InterPro" id="IPR031312">
    <property type="entry name" value="Na/sul_symport_CS"/>
</dbReference>
<comment type="caution">
    <text evidence="7">The sequence shown here is derived from an EMBL/GenBank/DDBJ whole genome shotgun (WGS) entry which is preliminary data.</text>
</comment>
<dbReference type="InterPro" id="IPR001898">
    <property type="entry name" value="SLC13A/DASS"/>
</dbReference>
<protein>
    <submittedName>
        <fullName evidence="7">DASS family sodium-coupled anion symporter</fullName>
    </submittedName>
</protein>
<feature type="transmembrane region" description="Helical" evidence="6">
    <location>
        <begin position="355"/>
        <end position="381"/>
    </location>
</feature>
<feature type="transmembrane region" description="Helical" evidence="6">
    <location>
        <begin position="53"/>
        <end position="79"/>
    </location>
</feature>
<keyword evidence="8" id="KW-1185">Reference proteome</keyword>
<accession>A0ABQ6LXH6</accession>
<keyword evidence="2" id="KW-0813">Transport</keyword>
<dbReference type="PROSITE" id="PS01271">
    <property type="entry name" value="NA_SULFATE"/>
    <property type="match status" value="1"/>
</dbReference>
<organism evidence="7 8">
    <name type="scientific">Biformimicrobium ophioploci</name>
    <dbReference type="NCBI Taxonomy" id="3036711"/>
    <lineage>
        <taxon>Bacteria</taxon>
        <taxon>Pseudomonadati</taxon>
        <taxon>Pseudomonadota</taxon>
        <taxon>Gammaproteobacteria</taxon>
        <taxon>Cellvibrionales</taxon>
        <taxon>Microbulbiferaceae</taxon>
        <taxon>Biformimicrobium</taxon>
    </lineage>
</organism>
<dbReference type="Proteomes" id="UP001224392">
    <property type="component" value="Unassembled WGS sequence"/>
</dbReference>
<gene>
    <name evidence="7" type="ORF">MNKW57_10870</name>
</gene>
<keyword evidence="3 6" id="KW-0812">Transmembrane</keyword>
<feature type="transmembrane region" description="Helical" evidence="6">
    <location>
        <begin position="21"/>
        <end position="41"/>
    </location>
</feature>
<feature type="transmembrane region" description="Helical" evidence="6">
    <location>
        <begin position="413"/>
        <end position="430"/>
    </location>
</feature>
<evidence type="ECO:0000256" key="6">
    <source>
        <dbReference type="SAM" id="Phobius"/>
    </source>
</evidence>
<evidence type="ECO:0000256" key="2">
    <source>
        <dbReference type="ARBA" id="ARBA00022448"/>
    </source>
</evidence>
<feature type="transmembrane region" description="Helical" evidence="6">
    <location>
        <begin position="436"/>
        <end position="454"/>
    </location>
</feature>
<name>A0ABQ6LXH6_9GAMM</name>
<evidence type="ECO:0000256" key="5">
    <source>
        <dbReference type="ARBA" id="ARBA00023136"/>
    </source>
</evidence>
<feature type="transmembrane region" description="Helical" evidence="6">
    <location>
        <begin position="163"/>
        <end position="182"/>
    </location>
</feature>
<dbReference type="PANTHER" id="PTHR10283:SF82">
    <property type="entry name" value="SOLUTE CARRIER FAMILY 13 MEMBER 2"/>
    <property type="match status" value="1"/>
</dbReference>
<feature type="transmembrane region" description="Helical" evidence="6">
    <location>
        <begin position="234"/>
        <end position="256"/>
    </location>
</feature>
<feature type="transmembrane region" description="Helical" evidence="6">
    <location>
        <begin position="194"/>
        <end position="214"/>
    </location>
</feature>
<feature type="transmembrane region" description="Helical" evidence="6">
    <location>
        <begin position="292"/>
        <end position="309"/>
    </location>
</feature>
<dbReference type="CDD" id="cd01115">
    <property type="entry name" value="SLC13_permease"/>
    <property type="match status" value="1"/>
</dbReference>
<sequence length="500" mass="52839">MTNPAPATRGLPGSAGNLGRANYQTIGLILGPALFAIMMALGNVQTTMDPQAWRVAAVGLWMAAWWATEAVPVPVTALLPIATFNLLGIASLKESTEPYANPIIYLFLGAFILALAVEKWRLHKRIALLILSRTGTDGSRLVGSFMLVSALLSMWMTNTSTTMMLFPIAVSVVSVIIENVDGLEEKQKSDFQTAMLLGLAYAATIGGLATLVGTPPNALLAAFLAENYGIEISFAQWMLVGVPVAMIMLPLGWLVLTRGVYRVNIPASGKASEHLETLKADLGPITKPEKRVAITFALVVLAWMLRRPLASFFGLEGLSDAGIVIIASVFLFLCPSGDDKQPQLMAWQDVNRLPWGVLILFGGGLSLASAVSSSGLAHWLGESLSPVGALGIVSLILAATCLVIFLTELTSNLATTATFLPVVAAIAVQADIPPLMLLVPITLAASCAFMLPVATPPNAIVFASGMLTIPQMVRAGFILNMLGMGVLALIAVWWAPVVLA</sequence>
<keyword evidence="4 6" id="KW-1133">Transmembrane helix</keyword>
<evidence type="ECO:0000313" key="8">
    <source>
        <dbReference type="Proteomes" id="UP001224392"/>
    </source>
</evidence>
<dbReference type="RefSeq" id="WP_285763343.1">
    <property type="nucleotide sequence ID" value="NZ_BSYJ01000002.1"/>
</dbReference>